<dbReference type="RefSeq" id="WP_168882659.1">
    <property type="nucleotide sequence ID" value="NZ_JABAIL010000003.1"/>
</dbReference>
<dbReference type="Proteomes" id="UP000585050">
    <property type="component" value="Unassembled WGS sequence"/>
</dbReference>
<dbReference type="Pfam" id="PF13584">
    <property type="entry name" value="BatD"/>
    <property type="match status" value="1"/>
</dbReference>
<evidence type="ECO:0000313" key="2">
    <source>
        <dbReference type="Proteomes" id="UP000585050"/>
    </source>
</evidence>
<dbReference type="AlphaFoldDB" id="A0A7X8SKJ5"/>
<accession>A0A7X8SKJ5</accession>
<name>A0A7X8SKJ5_9BACT</name>
<protein>
    <submittedName>
        <fullName evidence="1">Protein BatD</fullName>
    </submittedName>
</protein>
<reference evidence="1 2" key="1">
    <citation type="submission" date="2020-04" db="EMBL/GenBank/DDBJ databases">
        <title>Flammeovirga sp. SR4, a novel species isolated from seawater.</title>
        <authorList>
            <person name="Wang X."/>
        </authorList>
    </citation>
    <scope>NUCLEOTIDE SEQUENCE [LARGE SCALE GENOMIC DNA]</scope>
    <source>
        <strain evidence="1 2">SR4</strain>
    </source>
</reference>
<evidence type="ECO:0000313" key="1">
    <source>
        <dbReference type="EMBL" id="NLR91950.1"/>
    </source>
</evidence>
<dbReference type="InterPro" id="IPR025738">
    <property type="entry name" value="BatD"/>
</dbReference>
<dbReference type="PANTHER" id="PTHR40940:SF1">
    <property type="entry name" value="PROTEIN BATD"/>
    <property type="match status" value="1"/>
</dbReference>
<dbReference type="EMBL" id="JABAIL010000003">
    <property type="protein sequence ID" value="NLR91950.1"/>
    <property type="molecule type" value="Genomic_DNA"/>
</dbReference>
<proteinExistence type="predicted"/>
<sequence length="445" mass="51243">MVKKILVIAFWFLFIQEGFCQKPFAKVYLNKKYVFVQQPIQVTIKVYSPTWFTQGVEFGDLKVKDAFIIPFTNSVSGNEAVGGKNYAVISHYFLLFPYKTGALEFPSLTMTAYVPPPGDYEGKPTPVKTRSIQFKAKALPKSKYPSFLASRVYLQDYWNKDFKKLKVGDVVERTVKVTAVKTIANFIPNVTIDSVTYAKKYANNNLTDQNINSKKETLISTRTETFSYLFTKAGDFEMPGASISYFSPYTGEYKTIKSEPTKIHVDTTSDLGIVASIADSLSMLNQPMEINKEPKKSLKEQVIEFIVTYKYKLGIVFLLFITFRRIIKGLQSVFNYYRKRREQYLLSEKYAFKLALKEGGKENIPSKLDGTYRWLLHPKLNKISITQTSKEINDEVSHSFFIQLFHDLSISSGKSKIMNYKKNIIELRKKLMKRSKSKPSHLKKW</sequence>
<keyword evidence="2" id="KW-1185">Reference proteome</keyword>
<organism evidence="1 2">
    <name type="scientific">Flammeovirga agarivorans</name>
    <dbReference type="NCBI Taxonomy" id="2726742"/>
    <lineage>
        <taxon>Bacteria</taxon>
        <taxon>Pseudomonadati</taxon>
        <taxon>Bacteroidota</taxon>
        <taxon>Cytophagia</taxon>
        <taxon>Cytophagales</taxon>
        <taxon>Flammeovirgaceae</taxon>
        <taxon>Flammeovirga</taxon>
    </lineage>
</organism>
<comment type="caution">
    <text evidence="1">The sequence shown here is derived from an EMBL/GenBank/DDBJ whole genome shotgun (WGS) entry which is preliminary data.</text>
</comment>
<gene>
    <name evidence="1" type="ORF">HGP29_12065</name>
</gene>
<dbReference type="PANTHER" id="PTHR40940">
    <property type="entry name" value="PROTEIN BATD-RELATED"/>
    <property type="match status" value="1"/>
</dbReference>